<feature type="binding site" evidence="9">
    <location>
        <position position="102"/>
    </location>
    <ligand>
        <name>NADPH</name>
        <dbReference type="ChEBI" id="CHEBI:57783"/>
    </ligand>
</feature>
<feature type="binding site" evidence="9">
    <location>
        <position position="32"/>
    </location>
    <ligand>
        <name>NADPH</name>
        <dbReference type="ChEBI" id="CHEBI:57783"/>
    </ligand>
</feature>
<feature type="binding site" evidence="9">
    <location>
        <position position="249"/>
    </location>
    <ligand>
        <name>sn-glycerol 3-phosphate</name>
        <dbReference type="ChEBI" id="CHEBI:57597"/>
    </ligand>
</feature>
<evidence type="ECO:0000256" key="5">
    <source>
        <dbReference type="ARBA" id="ARBA00023027"/>
    </source>
</evidence>
<feature type="binding site" evidence="9">
    <location>
        <position position="239"/>
    </location>
    <ligand>
        <name>sn-glycerol 3-phosphate</name>
        <dbReference type="ChEBI" id="CHEBI:57597"/>
    </ligand>
</feature>
<evidence type="ECO:0000256" key="10">
    <source>
        <dbReference type="PIRSR" id="PIRSR000114-1"/>
    </source>
</evidence>
<sequence>MKIAILGAGAWGTAVGLSLSASGHAVTWWSRHAEVVDSINFSGRHPNLFSEITRSNVSATTVMADVSDAFDCVMMMASSQGCRPVLSELFKYYRGPVILGSKGIELETWRLPHQIAREVGFCADRTLTLSGPSFARDVVYGLPVALVLACSDESYAQYLSGMLSSSIMRFYTATDVLGVELCGAAKNSLAIAAGISDGLSLGSSARAALLTRGLLEMSRLSLALGGEQSTVYGLSGLGDLILTATSDLSRNWRLGHAIAMGQSFEQFLSRLGQVAEGVGVSYALEQIARDLGIEMPIICSVCGILRGQIRPRDAVNELMTRGRG</sequence>
<feature type="binding site" evidence="9">
    <location>
        <position position="250"/>
    </location>
    <ligand>
        <name>sn-glycerol 3-phosphate</name>
        <dbReference type="ChEBI" id="CHEBI:57597"/>
    </ligand>
</feature>
<dbReference type="InterPro" id="IPR006168">
    <property type="entry name" value="G3P_DH_NAD-dep"/>
</dbReference>
<dbReference type="Gene3D" id="1.10.1040.10">
    <property type="entry name" value="N-(1-d-carboxylethyl)-l-norvaline Dehydrogenase, domain 2"/>
    <property type="match status" value="1"/>
</dbReference>
<feature type="binding site" evidence="12">
    <location>
        <position position="250"/>
    </location>
    <ligand>
        <name>NAD(+)</name>
        <dbReference type="ChEBI" id="CHEBI:57540"/>
    </ligand>
</feature>
<dbReference type="GO" id="GO:0046167">
    <property type="term" value="P:glycerol-3-phosphate biosynthetic process"/>
    <property type="evidence" value="ECO:0007669"/>
    <property type="project" value="UniProtKB-UniRule"/>
</dbReference>
<feature type="domain" description="Glycerol-3-phosphate dehydrogenase NAD-dependent N-terminal" evidence="15">
    <location>
        <begin position="2"/>
        <end position="155"/>
    </location>
</feature>
<dbReference type="EMBL" id="LN906597">
    <property type="protein sequence ID" value="CUT17141.1"/>
    <property type="molecule type" value="Genomic_DNA"/>
</dbReference>
<evidence type="ECO:0000256" key="4">
    <source>
        <dbReference type="ARBA" id="ARBA00023002"/>
    </source>
</evidence>
<reference evidence="18" key="1">
    <citation type="submission" date="2015-11" db="EMBL/GenBank/DDBJ databases">
        <authorList>
            <person name="Seth-Smith H.M.B."/>
        </authorList>
    </citation>
    <scope>NUCLEOTIDE SEQUENCE [LARGE SCALE GENOMIC DNA]</scope>
    <source>
        <strain evidence="18">2013Ark11</strain>
    </source>
</reference>
<dbReference type="InterPro" id="IPR006109">
    <property type="entry name" value="G3P_DH_NAD-dep_C"/>
</dbReference>
<dbReference type="InterPro" id="IPR036291">
    <property type="entry name" value="NAD(P)-bd_dom_sf"/>
</dbReference>
<dbReference type="GO" id="GO:0005829">
    <property type="term" value="C:cytosol"/>
    <property type="evidence" value="ECO:0007669"/>
    <property type="project" value="TreeGrafter"/>
</dbReference>
<dbReference type="HAMAP" id="MF_00394">
    <property type="entry name" value="NAD_Glyc3P_dehydrog"/>
    <property type="match status" value="1"/>
</dbReference>
<comment type="subcellular location">
    <subcellularLocation>
        <location evidence="9">Cytoplasm</location>
    </subcellularLocation>
</comment>
<dbReference type="NCBIfam" id="NF000942">
    <property type="entry name" value="PRK00094.1-4"/>
    <property type="match status" value="1"/>
</dbReference>
<dbReference type="PIRSF" id="PIRSF000114">
    <property type="entry name" value="Glycerol-3-P_dh"/>
    <property type="match status" value="1"/>
</dbReference>
<accession>A0A0S4LZZ1</accession>
<feature type="binding site" evidence="9">
    <location>
        <position position="131"/>
    </location>
    <ligand>
        <name>sn-glycerol 3-phosphate</name>
        <dbReference type="ChEBI" id="CHEBI:57597"/>
    </ligand>
</feature>
<dbReference type="GO" id="GO:0141152">
    <property type="term" value="F:glycerol-3-phosphate dehydrogenase (NAD+) activity"/>
    <property type="evidence" value="ECO:0007669"/>
    <property type="project" value="RHEA"/>
</dbReference>
<evidence type="ECO:0000256" key="14">
    <source>
        <dbReference type="RuleBase" id="RU000439"/>
    </source>
</evidence>
<dbReference type="RefSeq" id="WP_092342802.1">
    <property type="nucleotide sequence ID" value="NZ_FLSL01000089.1"/>
</dbReference>
<keyword evidence="8 9" id="KW-1208">Phospholipid metabolism</keyword>
<evidence type="ECO:0000313" key="17">
    <source>
        <dbReference type="EMBL" id="CUT17141.1"/>
    </source>
</evidence>
<keyword evidence="2 9" id="KW-0444">Lipid biosynthesis</keyword>
<keyword evidence="18" id="KW-1185">Reference proteome</keyword>
<dbReference type="OrthoDB" id="9812273at2"/>
<dbReference type="UniPathway" id="UPA00940"/>
<evidence type="ECO:0000313" key="18">
    <source>
        <dbReference type="Proteomes" id="UP000198651"/>
    </source>
</evidence>
<comment type="caution">
    <text evidence="9">Lacks conserved residue(s) required for the propagation of feature annotation.</text>
</comment>
<dbReference type="FunFam" id="1.10.1040.10:FF:000001">
    <property type="entry name" value="Glycerol-3-phosphate dehydrogenase [NAD(P)+]"/>
    <property type="match status" value="1"/>
</dbReference>
<dbReference type="PATRIC" id="fig|1561003.3.peg.291"/>
<gene>
    <name evidence="9 17" type="primary">gpsA</name>
    <name evidence="17" type="ORF">Ark11_0284</name>
</gene>
<feature type="binding site" evidence="11">
    <location>
        <position position="102"/>
    </location>
    <ligand>
        <name>substrate</name>
    </ligand>
</feature>
<keyword evidence="6 9" id="KW-0443">Lipid metabolism</keyword>
<feature type="binding site" evidence="9">
    <location>
        <position position="135"/>
    </location>
    <ligand>
        <name>NADPH</name>
        <dbReference type="ChEBI" id="CHEBI:57783"/>
    </ligand>
</feature>
<feature type="active site" description="Proton acceptor" evidence="9 10">
    <location>
        <position position="186"/>
    </location>
</feature>
<evidence type="ECO:0000256" key="2">
    <source>
        <dbReference type="ARBA" id="ARBA00022516"/>
    </source>
</evidence>
<dbReference type="InterPro" id="IPR011128">
    <property type="entry name" value="G3P_DH_NAD-dep_N"/>
</dbReference>
<feature type="binding site" evidence="9">
    <location>
        <position position="133"/>
    </location>
    <ligand>
        <name>sn-glycerol 3-phosphate</name>
        <dbReference type="ChEBI" id="CHEBI:57597"/>
    </ligand>
</feature>
<dbReference type="PANTHER" id="PTHR11728:SF1">
    <property type="entry name" value="GLYCEROL-3-PHOSPHATE DEHYDROGENASE [NAD(+)] 2, CHLOROPLASTIC"/>
    <property type="match status" value="1"/>
</dbReference>
<name>A0A0S4LZZ1_9BURK</name>
<feature type="binding site" evidence="12">
    <location>
        <begin position="7"/>
        <end position="12"/>
    </location>
    <ligand>
        <name>NAD(+)</name>
        <dbReference type="ChEBI" id="CHEBI:57540"/>
    </ligand>
</feature>
<keyword evidence="3 9" id="KW-0521">NADP</keyword>
<evidence type="ECO:0000256" key="8">
    <source>
        <dbReference type="ARBA" id="ARBA00023264"/>
    </source>
</evidence>
<dbReference type="PANTHER" id="PTHR11728">
    <property type="entry name" value="GLYCEROL-3-PHOSPHATE DEHYDROGENASE"/>
    <property type="match status" value="1"/>
</dbReference>
<dbReference type="Proteomes" id="UP000198651">
    <property type="component" value="Chromosome I"/>
</dbReference>
<dbReference type="AlphaFoldDB" id="A0A0S4LZZ1"/>
<comment type="similarity">
    <text evidence="1 9 13">Belongs to the NAD-dependent glycerol-3-phosphate dehydrogenase family.</text>
</comment>
<evidence type="ECO:0000256" key="6">
    <source>
        <dbReference type="ARBA" id="ARBA00023098"/>
    </source>
</evidence>
<feature type="binding site" evidence="11">
    <location>
        <begin position="250"/>
        <end position="251"/>
    </location>
    <ligand>
        <name>substrate</name>
    </ligand>
</feature>
<feature type="binding site" evidence="9">
    <location>
        <position position="250"/>
    </location>
    <ligand>
        <name>NADPH</name>
        <dbReference type="ChEBI" id="CHEBI:57783"/>
    </ligand>
</feature>
<dbReference type="SUPFAM" id="SSF51735">
    <property type="entry name" value="NAD(P)-binding Rossmann-fold domains"/>
    <property type="match status" value="1"/>
</dbReference>
<dbReference type="SUPFAM" id="SSF48179">
    <property type="entry name" value="6-phosphogluconate dehydrogenase C-terminal domain-like"/>
    <property type="match status" value="1"/>
</dbReference>
<evidence type="ECO:0000256" key="7">
    <source>
        <dbReference type="ARBA" id="ARBA00023209"/>
    </source>
</evidence>
<dbReference type="Pfam" id="PF01210">
    <property type="entry name" value="NAD_Gly3P_dh_N"/>
    <property type="match status" value="1"/>
</dbReference>
<comment type="function">
    <text evidence="9">Catalyzes the reduction of the glycolytic intermediate dihydroxyacetone phosphate (DHAP) to sn-glycerol 3-phosphate (G3P), the key precursor for phospholipid synthesis.</text>
</comment>
<dbReference type="Gene3D" id="3.40.50.720">
    <property type="entry name" value="NAD(P)-binding Rossmann-like Domain"/>
    <property type="match status" value="1"/>
</dbReference>
<dbReference type="GO" id="GO:0046168">
    <property type="term" value="P:glycerol-3-phosphate catabolic process"/>
    <property type="evidence" value="ECO:0007669"/>
    <property type="project" value="InterPro"/>
</dbReference>
<dbReference type="NCBIfam" id="NF000940">
    <property type="entry name" value="PRK00094.1-2"/>
    <property type="match status" value="1"/>
</dbReference>
<feature type="domain" description="Glycerol-3-phosphate dehydrogenase NAD-dependent C-terminal" evidence="16">
    <location>
        <begin position="175"/>
        <end position="315"/>
    </location>
</feature>
<comment type="pathway">
    <text evidence="9">Membrane lipid metabolism; glycerophospholipid metabolism.</text>
</comment>
<keyword evidence="9" id="KW-0963">Cytoplasm</keyword>
<evidence type="ECO:0000256" key="3">
    <source>
        <dbReference type="ARBA" id="ARBA00022857"/>
    </source>
</evidence>
<feature type="binding site" evidence="12">
    <location>
        <position position="135"/>
    </location>
    <ligand>
        <name>NAD(+)</name>
        <dbReference type="ChEBI" id="CHEBI:57540"/>
    </ligand>
</feature>
<keyword evidence="7 9" id="KW-0594">Phospholipid biosynthesis</keyword>
<evidence type="ECO:0000256" key="11">
    <source>
        <dbReference type="PIRSR" id="PIRSR000114-2"/>
    </source>
</evidence>
<evidence type="ECO:0000259" key="15">
    <source>
        <dbReference type="Pfam" id="PF01210"/>
    </source>
</evidence>
<dbReference type="InterPro" id="IPR013328">
    <property type="entry name" value="6PGD_dom2"/>
</dbReference>
<dbReference type="GO" id="GO:0006650">
    <property type="term" value="P:glycerophospholipid metabolic process"/>
    <property type="evidence" value="ECO:0007669"/>
    <property type="project" value="UniProtKB-UniRule"/>
</dbReference>
<proteinExistence type="inferred from homology"/>
<keyword evidence="5 9" id="KW-0520">NAD</keyword>
<evidence type="ECO:0000256" key="1">
    <source>
        <dbReference type="ARBA" id="ARBA00011009"/>
    </source>
</evidence>
<dbReference type="STRING" id="1561003.Ark11_0284"/>
<dbReference type="EC" id="1.1.1.94" evidence="9"/>
<feature type="binding site" evidence="9">
    <location>
        <position position="276"/>
    </location>
    <ligand>
        <name>NADPH</name>
        <dbReference type="ChEBI" id="CHEBI:57783"/>
    </ligand>
</feature>
<feature type="binding site" evidence="9">
    <location>
        <position position="31"/>
    </location>
    <ligand>
        <name>NADPH</name>
        <dbReference type="ChEBI" id="CHEBI:57783"/>
    </ligand>
</feature>
<evidence type="ECO:0000256" key="13">
    <source>
        <dbReference type="RuleBase" id="RU000437"/>
    </source>
</evidence>
<keyword evidence="9" id="KW-0547">Nucleotide-binding</keyword>
<feature type="binding site" evidence="9">
    <location>
        <position position="186"/>
    </location>
    <ligand>
        <name>sn-glycerol 3-phosphate</name>
        <dbReference type="ChEBI" id="CHEBI:57597"/>
    </ligand>
</feature>
<comment type="catalytic activity">
    <reaction evidence="9">
        <text>sn-glycerol 3-phosphate + NAD(+) = dihydroxyacetone phosphate + NADH + H(+)</text>
        <dbReference type="Rhea" id="RHEA:11092"/>
        <dbReference type="ChEBI" id="CHEBI:15378"/>
        <dbReference type="ChEBI" id="CHEBI:57540"/>
        <dbReference type="ChEBI" id="CHEBI:57597"/>
        <dbReference type="ChEBI" id="CHEBI:57642"/>
        <dbReference type="ChEBI" id="CHEBI:57945"/>
        <dbReference type="EC" id="1.1.1.94"/>
    </reaction>
</comment>
<dbReference type="GO" id="GO:0141153">
    <property type="term" value="F:glycerol-3-phosphate dehydrogenase (NADP+) activity"/>
    <property type="evidence" value="ECO:0007669"/>
    <property type="project" value="RHEA"/>
</dbReference>
<dbReference type="InterPro" id="IPR008927">
    <property type="entry name" value="6-PGluconate_DH-like_C_sf"/>
</dbReference>
<evidence type="ECO:0000256" key="12">
    <source>
        <dbReference type="PIRSR" id="PIRSR000114-3"/>
    </source>
</evidence>
<evidence type="ECO:0000256" key="9">
    <source>
        <dbReference type="HAMAP-Rule" id="MF_00394"/>
    </source>
</evidence>
<protein>
    <recommendedName>
        <fullName evidence="9">Glycerol-3-phosphate dehydrogenase [NAD(P)+]</fullName>
        <ecNumber evidence="9">1.1.1.94</ecNumber>
    </recommendedName>
    <alternativeName>
        <fullName evidence="9">NAD(P)(+)-dependent glycerol-3-phosphate dehydrogenase</fullName>
    </alternativeName>
    <alternativeName>
        <fullName evidence="9">NAD(P)H-dependent dihydroxyacetone-phosphate reductase</fullName>
    </alternativeName>
</protein>
<dbReference type="GO" id="GO:0008654">
    <property type="term" value="P:phospholipid biosynthetic process"/>
    <property type="evidence" value="ECO:0007669"/>
    <property type="project" value="UniProtKB-KW"/>
</dbReference>
<feature type="binding site" evidence="9">
    <location>
        <position position="274"/>
    </location>
    <ligand>
        <name>NADPH</name>
        <dbReference type="ChEBI" id="CHEBI:57783"/>
    </ligand>
</feature>
<feature type="binding site" evidence="9">
    <location>
        <position position="102"/>
    </location>
    <ligand>
        <name>sn-glycerol 3-phosphate</name>
        <dbReference type="ChEBI" id="CHEBI:57597"/>
    </ligand>
</feature>
<evidence type="ECO:0000259" key="16">
    <source>
        <dbReference type="Pfam" id="PF07479"/>
    </source>
</evidence>
<dbReference type="PRINTS" id="PR00077">
    <property type="entry name" value="GPDHDRGNASE"/>
</dbReference>
<organism evidence="17 18">
    <name type="scientific">Candidatus Ichthyocystis hellenicum</name>
    <dbReference type="NCBI Taxonomy" id="1561003"/>
    <lineage>
        <taxon>Bacteria</taxon>
        <taxon>Pseudomonadati</taxon>
        <taxon>Pseudomonadota</taxon>
        <taxon>Betaproteobacteria</taxon>
        <taxon>Burkholderiales</taxon>
        <taxon>Candidatus Ichthyocystis</taxon>
    </lineage>
</organism>
<dbReference type="Pfam" id="PF07479">
    <property type="entry name" value="NAD_Gly3P_dh_C"/>
    <property type="match status" value="1"/>
</dbReference>
<feature type="binding site" evidence="9">
    <location>
        <position position="11"/>
    </location>
    <ligand>
        <name>NADPH</name>
        <dbReference type="ChEBI" id="CHEBI:57783"/>
    </ligand>
</feature>
<keyword evidence="4 9" id="KW-0560">Oxidoreductase</keyword>
<comment type="catalytic activity">
    <reaction evidence="9 14">
        <text>sn-glycerol 3-phosphate + NADP(+) = dihydroxyacetone phosphate + NADPH + H(+)</text>
        <dbReference type="Rhea" id="RHEA:11096"/>
        <dbReference type="ChEBI" id="CHEBI:15378"/>
        <dbReference type="ChEBI" id="CHEBI:57597"/>
        <dbReference type="ChEBI" id="CHEBI:57642"/>
        <dbReference type="ChEBI" id="CHEBI:57783"/>
        <dbReference type="ChEBI" id="CHEBI:58349"/>
        <dbReference type="EC" id="1.1.1.94"/>
    </reaction>
</comment>
<dbReference type="GO" id="GO:0005975">
    <property type="term" value="P:carbohydrate metabolic process"/>
    <property type="evidence" value="ECO:0007669"/>
    <property type="project" value="InterPro"/>
</dbReference>
<feature type="binding site" evidence="9">
    <location>
        <position position="251"/>
    </location>
    <ligand>
        <name>sn-glycerol 3-phosphate</name>
        <dbReference type="ChEBI" id="CHEBI:57597"/>
    </ligand>
</feature>
<dbReference type="GO" id="GO:0051287">
    <property type="term" value="F:NAD binding"/>
    <property type="evidence" value="ECO:0007669"/>
    <property type="project" value="InterPro"/>
</dbReference>